<dbReference type="EMBL" id="LNIX01000008">
    <property type="protein sequence ID" value="OXA50585.1"/>
    <property type="molecule type" value="Genomic_DNA"/>
</dbReference>
<evidence type="ECO:0000256" key="3">
    <source>
        <dbReference type="PIRSR" id="PIRSR601559-52"/>
    </source>
</evidence>
<comment type="caution">
    <text evidence="4">Lacks conserved residue(s) required for the propagation of feature annotation.</text>
</comment>
<sequence length="349" mass="39209">MEVTTVLGKIPVDTLGIVLTHEHLHMQFDCVLQPIPAAFPSYPTQKEDTFLLKNLGLVRQYPYSSSYNCKLDDVDTKNVMVQELINFKEAGGGTIVENTVAGISRDITWLKTLSAKSGVNIIAGTGFYVACSQPSETLSLKVEEIHDIMSKEVKEGENGVKAGIIGEIGISWPMHPFEKRVIEAVAILQQETNLPITFHPGRDPQSPFKIMRVFTEAGGKPEDVIMSHLDRTLYSDELLLDFAKFKTFTQFDLFGTECSYYQLQESVDMLSDAQRIDKLKTLADNGHLRQITMSHDLHTKHRLTSFGGHGYTHILKNIVPKMKLKGFSQSEIDQILIENPKRWLSRGNV</sequence>
<keyword evidence="1 3" id="KW-0479">Metal-binding</keyword>
<feature type="binding site" evidence="3">
    <location>
        <position position="23"/>
    </location>
    <ligand>
        <name>a divalent metal cation</name>
        <dbReference type="ChEBI" id="CHEBI:60240"/>
        <label>1</label>
    </ligand>
</feature>
<dbReference type="AlphaFoldDB" id="A0A226DYP1"/>
<dbReference type="Proteomes" id="UP000198287">
    <property type="component" value="Unassembled WGS sequence"/>
</dbReference>
<evidence type="ECO:0000256" key="2">
    <source>
        <dbReference type="ARBA" id="ARBA00022801"/>
    </source>
</evidence>
<dbReference type="Pfam" id="PF02126">
    <property type="entry name" value="PTE"/>
    <property type="match status" value="1"/>
</dbReference>
<feature type="binding site" evidence="3">
    <location>
        <position position="21"/>
    </location>
    <ligand>
        <name>a divalent metal cation</name>
        <dbReference type="ChEBI" id="CHEBI:60240"/>
        <label>1</label>
    </ligand>
</feature>
<protein>
    <submittedName>
        <fullName evidence="5">Phosphotriesterase-related protein</fullName>
    </submittedName>
</protein>
<comment type="similarity">
    <text evidence="4">Belongs to the metallo-dependent hydrolases superfamily. Phosphotriesterase family.</text>
</comment>
<dbReference type="PANTHER" id="PTHR10819:SF3">
    <property type="entry name" value="PHOSPHOTRIESTERASE-RELATED PROTEIN"/>
    <property type="match status" value="1"/>
</dbReference>
<keyword evidence="6" id="KW-1185">Reference proteome</keyword>
<keyword evidence="2" id="KW-0378">Hydrolase</keyword>
<dbReference type="GO" id="GO:0008270">
    <property type="term" value="F:zinc ion binding"/>
    <property type="evidence" value="ECO:0007669"/>
    <property type="project" value="InterPro"/>
</dbReference>
<feature type="binding site" evidence="3">
    <location>
        <position position="228"/>
    </location>
    <ligand>
        <name>a divalent metal cation</name>
        <dbReference type="ChEBI" id="CHEBI:60240"/>
        <label>2</label>
    </ligand>
</feature>
<feature type="binding site" evidence="3">
    <location>
        <position position="167"/>
    </location>
    <ligand>
        <name>a divalent metal cation</name>
        <dbReference type="ChEBI" id="CHEBI:60240"/>
        <label>1</label>
    </ligand>
</feature>
<name>A0A226DYP1_FOLCA</name>
<evidence type="ECO:0000313" key="6">
    <source>
        <dbReference type="Proteomes" id="UP000198287"/>
    </source>
</evidence>
<dbReference type="Gene3D" id="3.20.20.140">
    <property type="entry name" value="Metal-dependent hydrolases"/>
    <property type="match status" value="1"/>
</dbReference>
<feature type="binding site" evidence="3">
    <location>
        <position position="167"/>
    </location>
    <ligand>
        <name>a divalent metal cation</name>
        <dbReference type="ChEBI" id="CHEBI:60240"/>
        <label>2</label>
    </ligand>
</feature>
<comment type="caution">
    <text evidence="5">The sequence shown here is derived from an EMBL/GenBank/DDBJ whole genome shotgun (WGS) entry which is preliminary data.</text>
</comment>
<comment type="cofactor">
    <cofactor evidence="3">
        <name>a divalent metal cation</name>
        <dbReference type="ChEBI" id="CHEBI:60240"/>
    </cofactor>
    <text evidence="3">Binds 2 divalent metal cations per subunit.</text>
</comment>
<reference evidence="5 6" key="1">
    <citation type="submission" date="2015-12" db="EMBL/GenBank/DDBJ databases">
        <title>The genome of Folsomia candida.</title>
        <authorList>
            <person name="Faddeeva A."/>
            <person name="Derks M.F."/>
            <person name="Anvar Y."/>
            <person name="Smit S."/>
            <person name="Van Straalen N."/>
            <person name="Roelofs D."/>
        </authorList>
    </citation>
    <scope>NUCLEOTIDE SEQUENCE [LARGE SCALE GENOMIC DNA]</scope>
    <source>
        <strain evidence="5 6">VU population</strain>
        <tissue evidence="5">Whole body</tissue>
    </source>
</reference>
<dbReference type="InterPro" id="IPR001559">
    <property type="entry name" value="Phosphotriesterase"/>
</dbReference>
<feature type="binding site" evidence="3">
    <location>
        <position position="199"/>
    </location>
    <ligand>
        <name>a divalent metal cation</name>
        <dbReference type="ChEBI" id="CHEBI:60240"/>
        <label>2</label>
    </ligand>
</feature>
<dbReference type="OrthoDB" id="9998343at2759"/>
<dbReference type="STRING" id="158441.A0A226DYP1"/>
<proteinExistence type="inferred from homology"/>
<evidence type="ECO:0000313" key="5">
    <source>
        <dbReference type="EMBL" id="OXA50585.1"/>
    </source>
</evidence>
<dbReference type="SUPFAM" id="SSF51556">
    <property type="entry name" value="Metallo-dependent hydrolases"/>
    <property type="match status" value="1"/>
</dbReference>
<evidence type="ECO:0000256" key="4">
    <source>
        <dbReference type="PROSITE-ProRule" id="PRU00679"/>
    </source>
</evidence>
<accession>A0A226DYP1</accession>
<dbReference type="OMA" id="MVKCGFI"/>
<dbReference type="InterPro" id="IPR032466">
    <property type="entry name" value="Metal_Hydrolase"/>
</dbReference>
<gene>
    <name evidence="5" type="ORF">Fcan01_13909</name>
</gene>
<dbReference type="PROSITE" id="PS51347">
    <property type="entry name" value="PHOSPHOTRIESTERASE_2"/>
    <property type="match status" value="1"/>
</dbReference>
<dbReference type="PANTHER" id="PTHR10819">
    <property type="entry name" value="PHOSPHOTRIESTERASE-RELATED"/>
    <property type="match status" value="1"/>
</dbReference>
<organism evidence="5 6">
    <name type="scientific">Folsomia candida</name>
    <name type="common">Springtail</name>
    <dbReference type="NCBI Taxonomy" id="158441"/>
    <lineage>
        <taxon>Eukaryota</taxon>
        <taxon>Metazoa</taxon>
        <taxon>Ecdysozoa</taxon>
        <taxon>Arthropoda</taxon>
        <taxon>Hexapoda</taxon>
        <taxon>Collembola</taxon>
        <taxon>Entomobryomorpha</taxon>
        <taxon>Isotomoidea</taxon>
        <taxon>Isotomidae</taxon>
        <taxon>Proisotominae</taxon>
        <taxon>Folsomia</taxon>
    </lineage>
</organism>
<dbReference type="GO" id="GO:0016787">
    <property type="term" value="F:hydrolase activity"/>
    <property type="evidence" value="ECO:0007669"/>
    <property type="project" value="UniProtKB-KW"/>
</dbReference>
<evidence type="ECO:0000256" key="1">
    <source>
        <dbReference type="ARBA" id="ARBA00022723"/>
    </source>
</evidence>
<feature type="binding site" evidence="3">
    <location>
        <position position="296"/>
    </location>
    <ligand>
        <name>a divalent metal cation</name>
        <dbReference type="ChEBI" id="CHEBI:60240"/>
        <label>1</label>
    </ligand>
</feature>